<organism evidence="2 3">
    <name type="scientific">Oryza meyeriana var. granulata</name>
    <dbReference type="NCBI Taxonomy" id="110450"/>
    <lineage>
        <taxon>Eukaryota</taxon>
        <taxon>Viridiplantae</taxon>
        <taxon>Streptophyta</taxon>
        <taxon>Embryophyta</taxon>
        <taxon>Tracheophyta</taxon>
        <taxon>Spermatophyta</taxon>
        <taxon>Magnoliopsida</taxon>
        <taxon>Liliopsida</taxon>
        <taxon>Poales</taxon>
        <taxon>Poaceae</taxon>
        <taxon>BOP clade</taxon>
        <taxon>Oryzoideae</taxon>
        <taxon>Oryzeae</taxon>
        <taxon>Oryzinae</taxon>
        <taxon>Oryza</taxon>
        <taxon>Oryza meyeriana</taxon>
    </lineage>
</organism>
<accession>A0A6G1D790</accession>
<sequence length="294" mass="29725">MARYLRLGSHEPTAKFEVPAPVPLPFRPTFSRHDGVRSAKSQGGHIQEPVHGRGHYEAHEEEEESSSAADAAIPAANEGAANAPSPPVETLAKRLLREQPGGGGRGAEVSASASPVGDREGKKTSGAIEGGANASSPPPAASLPFKHLAKGWLPHEQPGGGGRGAEGSASASPVGDREGKKTSAATESGPHASSPPPAASPGERLAKRLPHDHRGGGGRGSEGSTSPSPVVDRKGKKICVDTQGGASASSPPPPPPALVPTFESLFERLLREQPGDGGRGTEGSTSASAAVVDQ</sequence>
<feature type="region of interest" description="Disordered" evidence="1">
    <location>
        <begin position="1"/>
        <end position="294"/>
    </location>
</feature>
<name>A0A6G1D790_9ORYZ</name>
<gene>
    <name evidence="2" type="ORF">E2562_023898</name>
</gene>
<proteinExistence type="predicted"/>
<evidence type="ECO:0000256" key="1">
    <source>
        <dbReference type="SAM" id="MobiDB-lite"/>
    </source>
</evidence>
<feature type="compositionally biased region" description="Low complexity" evidence="1">
    <location>
        <begin position="66"/>
        <end position="83"/>
    </location>
</feature>
<evidence type="ECO:0000313" key="2">
    <source>
        <dbReference type="EMBL" id="KAF0908281.1"/>
    </source>
</evidence>
<evidence type="ECO:0000313" key="3">
    <source>
        <dbReference type="Proteomes" id="UP000479710"/>
    </source>
</evidence>
<dbReference type="AlphaFoldDB" id="A0A6G1D790"/>
<dbReference type="EMBL" id="SPHZ02000007">
    <property type="protein sequence ID" value="KAF0908281.1"/>
    <property type="molecule type" value="Genomic_DNA"/>
</dbReference>
<reference evidence="2 3" key="1">
    <citation type="submission" date="2019-11" db="EMBL/GenBank/DDBJ databases">
        <title>Whole genome sequence of Oryza granulata.</title>
        <authorList>
            <person name="Li W."/>
        </authorList>
    </citation>
    <scope>NUCLEOTIDE SEQUENCE [LARGE SCALE GENOMIC DNA]</scope>
    <source>
        <strain evidence="3">cv. Menghai</strain>
        <tissue evidence="2">Leaf</tissue>
    </source>
</reference>
<dbReference type="Proteomes" id="UP000479710">
    <property type="component" value="Unassembled WGS sequence"/>
</dbReference>
<keyword evidence="3" id="KW-1185">Reference proteome</keyword>
<protein>
    <submittedName>
        <fullName evidence="2">Uncharacterized protein</fullName>
    </submittedName>
</protein>
<comment type="caution">
    <text evidence="2">The sequence shown here is derived from an EMBL/GenBank/DDBJ whole genome shotgun (WGS) entry which is preliminary data.</text>
</comment>
<feature type="compositionally biased region" description="Basic and acidic residues" evidence="1">
    <location>
        <begin position="265"/>
        <end position="274"/>
    </location>
</feature>
<feature type="compositionally biased region" description="Basic and acidic residues" evidence="1">
    <location>
        <begin position="48"/>
        <end position="58"/>
    </location>
</feature>